<feature type="region of interest" description="Disordered" evidence="1">
    <location>
        <begin position="365"/>
        <end position="386"/>
    </location>
</feature>
<evidence type="ECO:0000256" key="1">
    <source>
        <dbReference type="SAM" id="MobiDB-lite"/>
    </source>
</evidence>
<protein>
    <submittedName>
        <fullName evidence="2">Uncharacterized protein</fullName>
    </submittedName>
</protein>
<feature type="compositionally biased region" description="Basic and acidic residues" evidence="1">
    <location>
        <begin position="365"/>
        <end position="375"/>
    </location>
</feature>
<evidence type="ECO:0000313" key="3">
    <source>
        <dbReference type="Proteomes" id="UP001341840"/>
    </source>
</evidence>
<proteinExistence type="predicted"/>
<organism evidence="2 3">
    <name type="scientific">Stylosanthes scabra</name>
    <dbReference type="NCBI Taxonomy" id="79078"/>
    <lineage>
        <taxon>Eukaryota</taxon>
        <taxon>Viridiplantae</taxon>
        <taxon>Streptophyta</taxon>
        <taxon>Embryophyta</taxon>
        <taxon>Tracheophyta</taxon>
        <taxon>Spermatophyta</taxon>
        <taxon>Magnoliopsida</taxon>
        <taxon>eudicotyledons</taxon>
        <taxon>Gunneridae</taxon>
        <taxon>Pentapetalae</taxon>
        <taxon>rosids</taxon>
        <taxon>fabids</taxon>
        <taxon>Fabales</taxon>
        <taxon>Fabaceae</taxon>
        <taxon>Papilionoideae</taxon>
        <taxon>50 kb inversion clade</taxon>
        <taxon>dalbergioids sensu lato</taxon>
        <taxon>Dalbergieae</taxon>
        <taxon>Pterocarpus clade</taxon>
        <taxon>Stylosanthes</taxon>
    </lineage>
</organism>
<name>A0ABU6VW94_9FABA</name>
<reference evidence="2 3" key="1">
    <citation type="journal article" date="2023" name="Plants (Basel)">
        <title>Bridging the Gap: Combining Genomics and Transcriptomics Approaches to Understand Stylosanthes scabra, an Orphan Legume from the Brazilian Caatinga.</title>
        <authorList>
            <person name="Ferreira-Neto J.R.C."/>
            <person name="da Silva M.D."/>
            <person name="Binneck E."/>
            <person name="de Melo N.F."/>
            <person name="da Silva R.H."/>
            <person name="de Melo A.L.T.M."/>
            <person name="Pandolfi V."/>
            <person name="Bustamante F.O."/>
            <person name="Brasileiro-Vidal A.C."/>
            <person name="Benko-Iseppon A.M."/>
        </authorList>
    </citation>
    <scope>NUCLEOTIDE SEQUENCE [LARGE SCALE GENOMIC DNA]</scope>
    <source>
        <tissue evidence="2">Leaves</tissue>
    </source>
</reference>
<keyword evidence="3" id="KW-1185">Reference proteome</keyword>
<feature type="region of interest" description="Disordered" evidence="1">
    <location>
        <begin position="62"/>
        <end position="112"/>
    </location>
</feature>
<evidence type="ECO:0000313" key="2">
    <source>
        <dbReference type="EMBL" id="MED6176088.1"/>
    </source>
</evidence>
<comment type="caution">
    <text evidence="2">The sequence shown here is derived from an EMBL/GenBank/DDBJ whole genome shotgun (WGS) entry which is preliminary data.</text>
</comment>
<feature type="non-terminal residue" evidence="2">
    <location>
        <position position="1"/>
    </location>
</feature>
<accession>A0ABU6VW94</accession>
<sequence>PTAVNLEFGLRGLMGDGDVNQLRRSIFERNCVDFEVFLEHPISVPIKAKGVEVSVDGGCVNLDSDAETKSSSNDNYESAEDEAYKPPPEGYELSSDSDSGRRRTAKKGTRTKKIMTPTKKGTVNANFGAEVAKESARNEKIAKKSLKVKSIAYAATDGRNGVNFDAVNATLLPADIRIGVNSATLWWLVSFRCQSIQSGIGSAHRDRERPESSTRYFQTWLHLCNTFLTKFGTVPLTGLWALVPNRGMQKCTINQWVLCQHLKFHMQIPIVRDIILTAAMTDISVVKRFELQRSQKKLDSQSAATIRLASQVLQNDSIQDVPMKNTLNDVTLRSGTQLKGPTLPAQVAEPLLQNTQTPEIIEIGKRSEAAHEGNDKPVPSETSCLPYPITAKRTKKVKVTDE</sequence>
<dbReference type="Proteomes" id="UP001341840">
    <property type="component" value="Unassembled WGS sequence"/>
</dbReference>
<feature type="compositionally biased region" description="Basic residues" evidence="1">
    <location>
        <begin position="102"/>
        <end position="112"/>
    </location>
</feature>
<gene>
    <name evidence="2" type="ORF">PIB30_084509</name>
</gene>
<dbReference type="EMBL" id="JASCZI010152408">
    <property type="protein sequence ID" value="MED6176088.1"/>
    <property type="molecule type" value="Genomic_DNA"/>
</dbReference>